<dbReference type="EMBL" id="JADYXP020000015">
    <property type="protein sequence ID" value="KAL0109374.1"/>
    <property type="molecule type" value="Genomic_DNA"/>
</dbReference>
<keyword evidence="2" id="KW-1185">Reference proteome</keyword>
<organism evidence="1 2">
    <name type="scientific">Cardiocondyla obscurior</name>
    <dbReference type="NCBI Taxonomy" id="286306"/>
    <lineage>
        <taxon>Eukaryota</taxon>
        <taxon>Metazoa</taxon>
        <taxon>Ecdysozoa</taxon>
        <taxon>Arthropoda</taxon>
        <taxon>Hexapoda</taxon>
        <taxon>Insecta</taxon>
        <taxon>Pterygota</taxon>
        <taxon>Neoptera</taxon>
        <taxon>Endopterygota</taxon>
        <taxon>Hymenoptera</taxon>
        <taxon>Apocrita</taxon>
        <taxon>Aculeata</taxon>
        <taxon>Formicoidea</taxon>
        <taxon>Formicidae</taxon>
        <taxon>Myrmicinae</taxon>
        <taxon>Cardiocondyla</taxon>
    </lineage>
</organism>
<comment type="caution">
    <text evidence="1">The sequence shown here is derived from an EMBL/GenBank/DDBJ whole genome shotgun (WGS) entry which is preliminary data.</text>
</comment>
<proteinExistence type="predicted"/>
<dbReference type="Proteomes" id="UP001430953">
    <property type="component" value="Unassembled WGS sequence"/>
</dbReference>
<name>A0AAW2F087_9HYME</name>
<gene>
    <name evidence="1" type="ORF">PUN28_014449</name>
</gene>
<accession>A0AAW2F087</accession>
<dbReference type="AlphaFoldDB" id="A0AAW2F087"/>
<evidence type="ECO:0000313" key="2">
    <source>
        <dbReference type="Proteomes" id="UP001430953"/>
    </source>
</evidence>
<protein>
    <submittedName>
        <fullName evidence="1">Uncharacterized protein</fullName>
    </submittedName>
</protein>
<evidence type="ECO:0000313" key="1">
    <source>
        <dbReference type="EMBL" id="KAL0109374.1"/>
    </source>
</evidence>
<sequence>MMSVYTAGSSSAILLAPRLVPFARSVPSPPFSLSPVLFSHHESSVPTALLWPRAINRELLLSAIIFLTYEFNERIKSENFLQPFLRIGLHERENRNLQVVLKRNYNFYSLPSRGHSLAVSRYDSFRRGGPSHQR</sequence>
<reference evidence="1 2" key="1">
    <citation type="submission" date="2023-03" db="EMBL/GenBank/DDBJ databases">
        <title>High recombination rates correlate with genetic variation in Cardiocondyla obscurior ants.</title>
        <authorList>
            <person name="Errbii M."/>
        </authorList>
    </citation>
    <scope>NUCLEOTIDE SEQUENCE [LARGE SCALE GENOMIC DNA]</scope>
    <source>
        <strain evidence="1">Alpha-2009</strain>
        <tissue evidence="1">Whole body</tissue>
    </source>
</reference>